<protein>
    <submittedName>
        <fullName evidence="2">Uncharacterized protein</fullName>
    </submittedName>
</protein>
<keyword evidence="3" id="KW-1185">Reference proteome</keyword>
<evidence type="ECO:0000256" key="1">
    <source>
        <dbReference type="SAM" id="MobiDB-lite"/>
    </source>
</evidence>
<feature type="region of interest" description="Disordered" evidence="1">
    <location>
        <begin position="1"/>
        <end position="34"/>
    </location>
</feature>
<evidence type="ECO:0000313" key="3">
    <source>
        <dbReference type="Proteomes" id="UP000800093"/>
    </source>
</evidence>
<dbReference type="AlphaFoldDB" id="A0A9P4KDV1"/>
<reference evidence="3" key="1">
    <citation type="journal article" date="2020" name="Stud. Mycol.">
        <title>101 Dothideomycetes genomes: A test case for predicting lifestyles and emergence of pathogens.</title>
        <authorList>
            <person name="Haridas S."/>
            <person name="Albert R."/>
            <person name="Binder M."/>
            <person name="Bloem J."/>
            <person name="LaButti K."/>
            <person name="Salamov A."/>
            <person name="Andreopoulos B."/>
            <person name="Baker S."/>
            <person name="Barry K."/>
            <person name="Bills G."/>
            <person name="Bluhm B."/>
            <person name="Cannon C."/>
            <person name="Castanera R."/>
            <person name="Culley D."/>
            <person name="Daum C."/>
            <person name="Ezra D."/>
            <person name="Gonzalez J."/>
            <person name="Henrissat B."/>
            <person name="Kuo A."/>
            <person name="Liang C."/>
            <person name="Lipzen A."/>
            <person name="Lutzoni F."/>
            <person name="Magnuson J."/>
            <person name="Mondo S."/>
            <person name="Nolan M."/>
            <person name="Ohm R."/>
            <person name="Pangilinan J."/>
            <person name="Park H.-J."/>
            <person name="Ramirez L."/>
            <person name="Alfaro M."/>
            <person name="Sun H."/>
            <person name="Tritt A."/>
            <person name="Yoshinaga Y."/>
            <person name="Zwiers L.-H."/>
            <person name="Turgeon B."/>
            <person name="Goodwin S."/>
            <person name="Spatafora J."/>
            <person name="Crous P."/>
            <person name="Grigoriev I."/>
        </authorList>
    </citation>
    <scope>NUCLEOTIDE SEQUENCE [LARGE SCALE GENOMIC DNA]</scope>
    <source>
        <strain evidence="3">CBS 304.66</strain>
    </source>
</reference>
<name>A0A9P4KDV1_9PLEO</name>
<sequence length="151" mass="16624">MPCTPSSCPSATQKSGYTGRSPRRVPPSAHASAQPHLLRTPLFLHDAMHSTPMSLMHGGACNWPQLFCNLQAYQPLSNGPLPQFQQLDYEAPTEPGRPPTRSRDPIISVLARLKHCRSAFEAHHSVQQAISGKANGHLRKAADFTNLRLRL</sequence>
<feature type="compositionally biased region" description="Polar residues" evidence="1">
    <location>
        <begin position="1"/>
        <end position="18"/>
    </location>
</feature>
<dbReference type="Proteomes" id="UP000800093">
    <property type="component" value="Unassembled WGS sequence"/>
</dbReference>
<organism evidence="2 3">
    <name type="scientific">Lojkania enalia</name>
    <dbReference type="NCBI Taxonomy" id="147567"/>
    <lineage>
        <taxon>Eukaryota</taxon>
        <taxon>Fungi</taxon>
        <taxon>Dikarya</taxon>
        <taxon>Ascomycota</taxon>
        <taxon>Pezizomycotina</taxon>
        <taxon>Dothideomycetes</taxon>
        <taxon>Pleosporomycetidae</taxon>
        <taxon>Pleosporales</taxon>
        <taxon>Pleosporales incertae sedis</taxon>
        <taxon>Lojkania</taxon>
    </lineage>
</organism>
<evidence type="ECO:0000313" key="2">
    <source>
        <dbReference type="EMBL" id="KAF2267399.1"/>
    </source>
</evidence>
<comment type="caution">
    <text evidence="2">The sequence shown here is derived from an EMBL/GenBank/DDBJ whole genome shotgun (WGS) entry which is preliminary data.</text>
</comment>
<gene>
    <name evidence="2" type="ORF">CC78DRAFT_577113</name>
</gene>
<accession>A0A9P4KDV1</accession>
<proteinExistence type="predicted"/>
<dbReference type="EMBL" id="ML986591">
    <property type="protein sequence ID" value="KAF2267399.1"/>
    <property type="molecule type" value="Genomic_DNA"/>
</dbReference>